<evidence type="ECO:0000256" key="5">
    <source>
        <dbReference type="ARBA" id="ARBA00022840"/>
    </source>
</evidence>
<dbReference type="Gene3D" id="3.40.50.620">
    <property type="entry name" value="HUPs"/>
    <property type="match status" value="1"/>
</dbReference>
<dbReference type="NCBIfam" id="TIGR03838">
    <property type="entry name" value="queuosine_YadB"/>
    <property type="match status" value="1"/>
</dbReference>
<gene>
    <name evidence="10" type="primary">gluQRS</name>
    <name evidence="7" type="synonym">gluQ</name>
    <name evidence="10" type="ORF">IM725_18850</name>
</gene>
<comment type="similarity">
    <text evidence="7">Belongs to the class-I aminoacyl-tRNA synthetase family. GluQ subfamily.</text>
</comment>
<keyword evidence="4 7" id="KW-0862">Zinc</keyword>
<evidence type="ECO:0000256" key="8">
    <source>
        <dbReference type="RuleBase" id="RU363037"/>
    </source>
</evidence>
<dbReference type="InterPro" id="IPR022380">
    <property type="entry name" value="Glu-Q_tRNA(Asp)_Synthase"/>
</dbReference>
<evidence type="ECO:0000256" key="2">
    <source>
        <dbReference type="ARBA" id="ARBA00022723"/>
    </source>
</evidence>
<evidence type="ECO:0000256" key="6">
    <source>
        <dbReference type="ARBA" id="ARBA00023146"/>
    </source>
</evidence>
<dbReference type="NCBIfam" id="NF004315">
    <property type="entry name" value="PRK05710.1-4"/>
    <property type="match status" value="1"/>
</dbReference>
<dbReference type="InterPro" id="IPR049940">
    <property type="entry name" value="GluQ/Sye"/>
</dbReference>
<feature type="binding site" evidence="7">
    <location>
        <position position="128"/>
    </location>
    <ligand>
        <name>Zn(2+)</name>
        <dbReference type="ChEBI" id="CHEBI:29105"/>
    </ligand>
</feature>
<comment type="caution">
    <text evidence="10">The sequence shown here is derived from an EMBL/GenBank/DDBJ whole genome shotgun (WGS) entry which is preliminary data.</text>
</comment>
<organism evidence="10 11">
    <name type="scientific">Ramlibacter aquaticus</name>
    <dbReference type="NCBI Taxonomy" id="2780094"/>
    <lineage>
        <taxon>Bacteria</taxon>
        <taxon>Pseudomonadati</taxon>
        <taxon>Pseudomonadota</taxon>
        <taxon>Betaproteobacteria</taxon>
        <taxon>Burkholderiales</taxon>
        <taxon>Comamonadaceae</taxon>
        <taxon>Ramlibacter</taxon>
    </lineage>
</organism>
<dbReference type="RefSeq" id="WP_193782180.1">
    <property type="nucleotide sequence ID" value="NZ_JADDOJ010000116.1"/>
</dbReference>
<dbReference type="GO" id="GO:0016874">
    <property type="term" value="F:ligase activity"/>
    <property type="evidence" value="ECO:0007669"/>
    <property type="project" value="UniProtKB-KW"/>
</dbReference>
<dbReference type="NCBIfam" id="NF004313">
    <property type="entry name" value="PRK05710.1-2"/>
    <property type="match status" value="1"/>
</dbReference>
<feature type="short sequence motif" description="'HIGH' region" evidence="7">
    <location>
        <begin position="9"/>
        <end position="19"/>
    </location>
</feature>
<dbReference type="Proteomes" id="UP000715965">
    <property type="component" value="Unassembled WGS sequence"/>
</dbReference>
<keyword evidence="5 7" id="KW-0067">ATP-binding</keyword>
<feature type="binding site" evidence="7">
    <location>
        <position position="124"/>
    </location>
    <ligand>
        <name>Zn(2+)</name>
        <dbReference type="ChEBI" id="CHEBI:29105"/>
    </ligand>
</feature>
<feature type="binding site" evidence="7">
    <location>
        <position position="98"/>
    </location>
    <ligand>
        <name>Zn(2+)</name>
        <dbReference type="ChEBI" id="CHEBI:29105"/>
    </ligand>
</feature>
<feature type="short sequence motif" description="'KMSKS' region" evidence="7">
    <location>
        <begin position="237"/>
        <end position="241"/>
    </location>
</feature>
<dbReference type="InterPro" id="IPR014729">
    <property type="entry name" value="Rossmann-like_a/b/a_fold"/>
</dbReference>
<name>A0ABR9SK03_9BURK</name>
<keyword evidence="11" id="KW-1185">Reference proteome</keyword>
<keyword evidence="2 7" id="KW-0479">Metal-binding</keyword>
<evidence type="ECO:0000259" key="9">
    <source>
        <dbReference type="Pfam" id="PF00749"/>
    </source>
</evidence>
<dbReference type="Pfam" id="PF00749">
    <property type="entry name" value="tRNA-synt_1c"/>
    <property type="match status" value="1"/>
</dbReference>
<feature type="binding site" evidence="7">
    <location>
        <position position="42"/>
    </location>
    <ligand>
        <name>L-glutamate</name>
        <dbReference type="ChEBI" id="CHEBI:29985"/>
    </ligand>
</feature>
<protein>
    <recommendedName>
        <fullName evidence="7">Glutamyl-Q tRNA(Asp) synthetase</fullName>
        <shortName evidence="7">Glu-Q-RSs</shortName>
        <ecNumber evidence="7">6.1.1.-</ecNumber>
    </recommendedName>
</protein>
<feature type="binding site" evidence="7">
    <location>
        <position position="199"/>
    </location>
    <ligand>
        <name>L-glutamate</name>
        <dbReference type="ChEBI" id="CHEBI:29985"/>
    </ligand>
</feature>
<sequence length="292" mass="31229">MACRGRFAPSPTGPLHAGSLVAALASWLDVRAAGGRWLVRIEDVDGPRCVPGADREILAQLAACGLHPDEPPVWQSQRGALYEAALQRLLAAGRCYPCACSRKDIAAELARRGQAVQRHGELVYPGTCRAGLHGREPRAWRFRVAPGTVHWADRRLGPQQQDVEHAVGDFVLRRADGLWAYQLAVVVDDAGQGITHVVRGEDLADNTARQLQLQQALGLPVPRYLHTPLVLAADGQKLSKQNGAAPLQLRDPLAALNAAAAVLGLPPQAGPLADALAAWVQAWRASYNPGGD</sequence>
<reference evidence="10 11" key="1">
    <citation type="submission" date="2020-10" db="EMBL/GenBank/DDBJ databases">
        <title>Draft genome of Ramlibacter aquaticus LMG 30558.</title>
        <authorList>
            <person name="Props R."/>
        </authorList>
    </citation>
    <scope>NUCLEOTIDE SEQUENCE [LARGE SCALE GENOMIC DNA]</scope>
    <source>
        <strain evidence="10 11">LMG 30558</strain>
    </source>
</reference>
<evidence type="ECO:0000256" key="3">
    <source>
        <dbReference type="ARBA" id="ARBA00022741"/>
    </source>
</evidence>
<dbReference type="EMBL" id="JADDOJ010000116">
    <property type="protein sequence ID" value="MBE7942633.1"/>
    <property type="molecule type" value="Genomic_DNA"/>
</dbReference>
<dbReference type="EC" id="6.1.1.-" evidence="7"/>
<dbReference type="PANTHER" id="PTHR43311:SF1">
    <property type="entry name" value="GLUTAMYL-Q TRNA(ASP) SYNTHETASE"/>
    <property type="match status" value="1"/>
</dbReference>
<evidence type="ECO:0000256" key="1">
    <source>
        <dbReference type="ARBA" id="ARBA00022598"/>
    </source>
</evidence>
<evidence type="ECO:0000256" key="4">
    <source>
        <dbReference type="ARBA" id="ARBA00022833"/>
    </source>
</evidence>
<comment type="function">
    <text evidence="7">Catalyzes the tRNA-independent activation of glutamate in presence of ATP and the subsequent transfer of glutamate onto a tRNA(Asp). Glutamate is transferred on the 2-amino-5-(4,5-dihydroxy-2-cyclopenten-1-yl) moiety of the queuosine in the wobble position of the QUC anticodon.</text>
</comment>
<dbReference type="InterPro" id="IPR000924">
    <property type="entry name" value="Glu/Gln-tRNA-synth"/>
</dbReference>
<dbReference type="HAMAP" id="MF_01428">
    <property type="entry name" value="Glu_Q_tRNA_synth"/>
    <property type="match status" value="1"/>
</dbReference>
<dbReference type="PRINTS" id="PR00987">
    <property type="entry name" value="TRNASYNTHGLU"/>
</dbReference>
<proteinExistence type="inferred from homology"/>
<comment type="cofactor">
    <cofactor evidence="7">
        <name>Zn(2+)</name>
        <dbReference type="ChEBI" id="CHEBI:29105"/>
    </cofactor>
    <text evidence="7">Binds 1 zinc ion per subunit.</text>
</comment>
<accession>A0ABR9SK03</accession>
<feature type="domain" description="Glutamyl/glutaminyl-tRNA synthetase class Ib catalytic" evidence="9">
    <location>
        <begin position="4"/>
        <end position="244"/>
    </location>
</feature>
<keyword evidence="1 7" id="KW-0436">Ligase</keyword>
<dbReference type="SUPFAM" id="SSF52374">
    <property type="entry name" value="Nucleotidylyl transferase"/>
    <property type="match status" value="1"/>
</dbReference>
<evidence type="ECO:0000313" key="10">
    <source>
        <dbReference type="EMBL" id="MBE7942633.1"/>
    </source>
</evidence>
<dbReference type="PANTHER" id="PTHR43311">
    <property type="entry name" value="GLUTAMATE--TRNA LIGASE"/>
    <property type="match status" value="1"/>
</dbReference>
<feature type="binding site" evidence="7">
    <location>
        <begin position="6"/>
        <end position="10"/>
    </location>
    <ligand>
        <name>L-glutamate</name>
        <dbReference type="ChEBI" id="CHEBI:29985"/>
    </ligand>
</feature>
<feature type="binding site" evidence="7">
    <location>
        <position position="100"/>
    </location>
    <ligand>
        <name>Zn(2+)</name>
        <dbReference type="ChEBI" id="CHEBI:29105"/>
    </ligand>
</feature>
<keyword evidence="6 7" id="KW-0030">Aminoacyl-tRNA synthetase</keyword>
<keyword evidence="8" id="KW-0648">Protein biosynthesis</keyword>
<dbReference type="InterPro" id="IPR020058">
    <property type="entry name" value="Glu/Gln-tRNA-synth_Ib_cat-dom"/>
</dbReference>
<feature type="binding site" evidence="7">
    <location>
        <position position="240"/>
    </location>
    <ligand>
        <name>ATP</name>
        <dbReference type="ChEBI" id="CHEBI:30616"/>
    </ligand>
</feature>
<keyword evidence="3 7" id="KW-0547">Nucleotide-binding</keyword>
<feature type="binding site" evidence="7">
    <location>
        <position position="181"/>
    </location>
    <ligand>
        <name>L-glutamate</name>
        <dbReference type="ChEBI" id="CHEBI:29985"/>
    </ligand>
</feature>
<evidence type="ECO:0000256" key="7">
    <source>
        <dbReference type="HAMAP-Rule" id="MF_01428"/>
    </source>
</evidence>
<evidence type="ECO:0000313" key="11">
    <source>
        <dbReference type="Proteomes" id="UP000715965"/>
    </source>
</evidence>
<dbReference type="NCBIfam" id="NF004314">
    <property type="entry name" value="PRK05710.1-3"/>
    <property type="match status" value="1"/>
</dbReference>